<accession>A0A1Q9F5R1</accession>
<evidence type="ECO:0000313" key="6">
    <source>
        <dbReference type="Proteomes" id="UP000186817"/>
    </source>
</evidence>
<keyword evidence="6" id="KW-1185">Reference proteome</keyword>
<gene>
    <name evidence="5" type="ORF">AK812_SmicGene854</name>
</gene>
<dbReference type="PANTHER" id="PTHR12378:SF80">
    <property type="entry name" value="IP06716P-RELATED"/>
    <property type="match status" value="1"/>
</dbReference>
<proteinExistence type="inferred from homology"/>
<dbReference type="Gene3D" id="3.90.1720.30">
    <property type="entry name" value="PPPDE domains"/>
    <property type="match status" value="1"/>
</dbReference>
<dbReference type="PANTHER" id="PTHR12378">
    <property type="entry name" value="DESUMOYLATING ISOPEPTIDASE"/>
    <property type="match status" value="1"/>
</dbReference>
<comment type="caution">
    <text evidence="5">The sequence shown here is derived from an EMBL/GenBank/DDBJ whole genome shotgun (WGS) entry which is preliminary data.</text>
</comment>
<dbReference type="OrthoDB" id="412286at2759"/>
<dbReference type="PROSITE" id="PS51858">
    <property type="entry name" value="PPPDE"/>
    <property type="match status" value="1"/>
</dbReference>
<evidence type="ECO:0000256" key="3">
    <source>
        <dbReference type="ARBA" id="ARBA00022801"/>
    </source>
</evidence>
<dbReference type="InterPro" id="IPR042266">
    <property type="entry name" value="PPPDE_sf"/>
</dbReference>
<evidence type="ECO:0000259" key="4">
    <source>
        <dbReference type="PROSITE" id="PS51858"/>
    </source>
</evidence>
<reference evidence="5 6" key="1">
    <citation type="submission" date="2016-02" db="EMBL/GenBank/DDBJ databases">
        <title>Genome analysis of coral dinoflagellate symbionts highlights evolutionary adaptations to a symbiotic lifestyle.</title>
        <authorList>
            <person name="Aranda M."/>
            <person name="Li Y."/>
            <person name="Liew Y.J."/>
            <person name="Baumgarten S."/>
            <person name="Simakov O."/>
            <person name="Wilson M."/>
            <person name="Piel J."/>
            <person name="Ashoor H."/>
            <person name="Bougouffa S."/>
            <person name="Bajic V.B."/>
            <person name="Ryu T."/>
            <person name="Ravasi T."/>
            <person name="Bayer T."/>
            <person name="Micklem G."/>
            <person name="Kim H."/>
            <person name="Bhak J."/>
            <person name="Lajeunesse T.C."/>
            <person name="Voolstra C.R."/>
        </authorList>
    </citation>
    <scope>NUCLEOTIDE SEQUENCE [LARGE SCALE GENOMIC DNA]</scope>
    <source>
        <strain evidence="5 6">CCMP2467</strain>
    </source>
</reference>
<name>A0A1Q9F5R1_SYMMI</name>
<evidence type="ECO:0000256" key="2">
    <source>
        <dbReference type="ARBA" id="ARBA00022670"/>
    </source>
</evidence>
<dbReference type="AlphaFoldDB" id="A0A1Q9F5R1"/>
<comment type="similarity">
    <text evidence="1">Belongs to the DeSI family.</text>
</comment>
<dbReference type="InterPro" id="IPR008580">
    <property type="entry name" value="PPPDE_dom"/>
</dbReference>
<dbReference type="EMBL" id="LSRX01000008">
    <property type="protein sequence ID" value="OLQ15006.1"/>
    <property type="molecule type" value="Genomic_DNA"/>
</dbReference>
<evidence type="ECO:0000313" key="5">
    <source>
        <dbReference type="EMBL" id="OLQ15006.1"/>
    </source>
</evidence>
<dbReference type="Proteomes" id="UP000186817">
    <property type="component" value="Unassembled WGS sequence"/>
</dbReference>
<protein>
    <recommendedName>
        <fullName evidence="4">PPPDE domain-containing protein</fullName>
    </recommendedName>
</protein>
<feature type="domain" description="PPPDE" evidence="4">
    <location>
        <begin position="57"/>
        <end position="183"/>
    </location>
</feature>
<evidence type="ECO:0000256" key="1">
    <source>
        <dbReference type="ARBA" id="ARBA00008140"/>
    </source>
</evidence>
<dbReference type="GO" id="GO:0006508">
    <property type="term" value="P:proteolysis"/>
    <property type="evidence" value="ECO:0007669"/>
    <property type="project" value="UniProtKB-KW"/>
</dbReference>
<dbReference type="Pfam" id="PF05903">
    <property type="entry name" value="Peptidase_C97"/>
    <property type="match status" value="1"/>
</dbReference>
<dbReference type="GO" id="GO:0101005">
    <property type="term" value="F:deubiquitinase activity"/>
    <property type="evidence" value="ECO:0007669"/>
    <property type="project" value="TreeGrafter"/>
</dbReference>
<dbReference type="GO" id="GO:0016579">
    <property type="term" value="P:protein deubiquitination"/>
    <property type="evidence" value="ECO:0007669"/>
    <property type="project" value="TreeGrafter"/>
</dbReference>
<sequence length="183" mass="20014">MYRLQVSSHQISGARKEIPENEVDVLSRLTLEGLQQLVTSPPVLDEGDYQAKLTLLSPSRVNFVGANQMLAFAESGPALGGAFHVGVEAVFGAEWSYGVYGIACDPPRSETAHVYECSVYVGSTVKSQMEVADILHTLCQEWRGQDYDVLSHNCCSFGRRFVEALGVGPMPDWDPFTDVSDVP</sequence>
<keyword evidence="3" id="KW-0378">Hydrolase</keyword>
<dbReference type="SMART" id="SM01179">
    <property type="entry name" value="DUF862"/>
    <property type="match status" value="1"/>
</dbReference>
<organism evidence="5 6">
    <name type="scientific">Symbiodinium microadriaticum</name>
    <name type="common">Dinoflagellate</name>
    <name type="synonym">Zooxanthella microadriatica</name>
    <dbReference type="NCBI Taxonomy" id="2951"/>
    <lineage>
        <taxon>Eukaryota</taxon>
        <taxon>Sar</taxon>
        <taxon>Alveolata</taxon>
        <taxon>Dinophyceae</taxon>
        <taxon>Suessiales</taxon>
        <taxon>Symbiodiniaceae</taxon>
        <taxon>Symbiodinium</taxon>
    </lineage>
</organism>
<keyword evidence="2" id="KW-0645">Protease</keyword>